<dbReference type="HOGENOM" id="CLU_537251_0_0_4"/>
<gene>
    <name evidence="1" type="ORF">SUTH_00018</name>
</gene>
<sequence length="505" mass="55826">MTMQQLRDSPWKSSHAAYDSSAFNIRPAPEFSTAEVVVASLYRAVGFGGYPETEVPKAGREFDRLGQAAKTKKFEPGRIRPDTWRTVLHGVLESPKQPNQSSKRFLQLCPVVPDVALYSGSARLAGNSWNPGQLIQRMICLGSESDAAAKATWGKLFDALSVTAGDDVWARWLQEEFQRRGKNARKWVANPIDLAASLPETDKDFLRYPARQFVRDLEATMDAKGSMTRRQWVSLLEAVIRLGSVMHVVWLCNVNEKLWRTVRDILGGQPAPASEEEVRRKILNGDARCLAYGNPAVPIVKEYASGYLTARVGLNVVLWALEELGTSTRRLSSSADLLALLATIELNRGPLLEAKVLAIHTEVTDREARAIACKKGIGSNLIEFARHTLGQRQTSDESLRGYDQSYFLRKRGEARNAPWVVSLGPVALLAMVHCCLREAAGPRSVQRLSDHLEWYGIQVDLDNMSGSDLGRKLRMLGLVLDSPDAESGMLMIPPFSSAARLGASL</sequence>
<dbReference type="EMBL" id="AP012547">
    <property type="protein sequence ID" value="BAO27838.1"/>
    <property type="molecule type" value="Genomic_DNA"/>
</dbReference>
<dbReference type="OrthoDB" id="7526295at2"/>
<dbReference type="Proteomes" id="UP000031637">
    <property type="component" value="Chromosome"/>
</dbReference>
<name>W0SDN0_9PROT</name>
<evidence type="ECO:0000313" key="1">
    <source>
        <dbReference type="EMBL" id="BAO27838.1"/>
    </source>
</evidence>
<evidence type="ECO:0000313" key="2">
    <source>
        <dbReference type="Proteomes" id="UP000031637"/>
    </source>
</evidence>
<organism evidence="1 2">
    <name type="scientific">Sulfuritalea hydrogenivorans sk43H</name>
    <dbReference type="NCBI Taxonomy" id="1223802"/>
    <lineage>
        <taxon>Bacteria</taxon>
        <taxon>Pseudomonadati</taxon>
        <taxon>Pseudomonadota</taxon>
        <taxon>Betaproteobacteria</taxon>
        <taxon>Nitrosomonadales</taxon>
        <taxon>Sterolibacteriaceae</taxon>
        <taxon>Sulfuritalea</taxon>
    </lineage>
</organism>
<keyword evidence="2" id="KW-1185">Reference proteome</keyword>
<dbReference type="STRING" id="1223802.SUTH_00018"/>
<proteinExistence type="predicted"/>
<protein>
    <submittedName>
        <fullName evidence="1">Uncharacterized protein</fullName>
    </submittedName>
</protein>
<dbReference type="KEGG" id="shd:SUTH_00018"/>
<reference evidence="1 2" key="1">
    <citation type="journal article" date="2014" name="Syst. Appl. Microbiol.">
        <title>Complete genomes of freshwater sulfur oxidizers Sulfuricella denitrificans skB26 and Sulfuritalea hydrogenivorans sk43H: genetic insights into the sulfur oxidation pathway of betaproteobacteria.</title>
        <authorList>
            <person name="Watanabe T."/>
            <person name="Kojima H."/>
            <person name="Fukui M."/>
        </authorList>
    </citation>
    <scope>NUCLEOTIDE SEQUENCE [LARGE SCALE GENOMIC DNA]</scope>
    <source>
        <strain evidence="1">DSM22779</strain>
    </source>
</reference>
<accession>W0SDN0</accession>
<dbReference type="AlphaFoldDB" id="W0SDN0"/>